<gene>
    <name evidence="3" type="ORF">SAMN06296065_11011</name>
</gene>
<dbReference type="PANTHER" id="PTHR48207:SF3">
    <property type="entry name" value="SUCCINATE--HYDROXYMETHYLGLUTARATE COA-TRANSFERASE"/>
    <property type="match status" value="1"/>
</dbReference>
<reference evidence="3 4" key="1">
    <citation type="submission" date="2017-05" db="EMBL/GenBank/DDBJ databases">
        <authorList>
            <person name="Varghese N."/>
            <person name="Submissions S."/>
        </authorList>
    </citation>
    <scope>NUCLEOTIDE SEQUENCE [LARGE SCALE GENOMIC DNA]</scope>
    <source>
        <strain evidence="3 4">SM16</strain>
    </source>
</reference>
<dbReference type="InterPro" id="IPR003673">
    <property type="entry name" value="CoA-Trfase_fam_III"/>
</dbReference>
<protein>
    <submittedName>
        <fullName evidence="3">Crotonobetainyl-CoA:carnitine CoA-transferase CaiB</fullName>
    </submittedName>
</protein>
<proteinExistence type="predicted"/>
<keyword evidence="1" id="KW-0808">Transferase</keyword>
<dbReference type="InterPro" id="IPR050483">
    <property type="entry name" value="CoA-transferase_III_domain"/>
</dbReference>
<dbReference type="EMBL" id="FXUI01000010">
    <property type="protein sequence ID" value="SMP77809.1"/>
    <property type="molecule type" value="Genomic_DNA"/>
</dbReference>
<dbReference type="InterPro" id="IPR023606">
    <property type="entry name" value="CoA-Trfase_III_dom_1_sf"/>
</dbReference>
<dbReference type="Gene3D" id="3.30.1540.10">
    <property type="entry name" value="formyl-coa transferase, domain 3"/>
    <property type="match status" value="1"/>
</dbReference>
<evidence type="ECO:0000313" key="3">
    <source>
        <dbReference type="EMBL" id="SMP77809.1"/>
    </source>
</evidence>
<sequence>MTRRPPPALFDQTSSELPDRGGPLKGVRVVELTKVWAGPYAGKMLAHLGAEVIKIESRSNLDEMRAYGGVDIDAAPYFLSINQEILSAQINLKTAEGLDLLKSLVARADIFIDNIRPGALERSGLDYDSLKRIKPDLIQCSIKMWGSEGPLGYQTGYAPCFAALSGLTALVGHDDEAPKGMNIRYGDSTAGALAALACIAALHHRESTGEGQFIDLSAVEAMTSLVGDSLFAANVTGVVPQADGNRHPDMCPHGAYPCADQGWTSIAIANEAEWQALCTVLRAQPLAADERFSSLAARLANRTALEAEIAARTISHDAAELAEKLRKAGVAAYPCMSSLDLTTNAFLWQREAFRMVSDDNAGSRPVIGPSWRMNPDPPLLNNGAPRLGEHNAHVFRTIMGLREDEMNDLIARKVID</sequence>
<dbReference type="PANTHER" id="PTHR48207">
    <property type="entry name" value="SUCCINATE--HYDROXYMETHYLGLUTARATE COA-TRANSFERASE"/>
    <property type="match status" value="1"/>
</dbReference>
<dbReference type="Proteomes" id="UP001157910">
    <property type="component" value="Unassembled WGS sequence"/>
</dbReference>
<name>A0ABY1QQM6_9SPHN</name>
<evidence type="ECO:0000256" key="1">
    <source>
        <dbReference type="ARBA" id="ARBA00022679"/>
    </source>
</evidence>
<dbReference type="RefSeq" id="WP_283406731.1">
    <property type="nucleotide sequence ID" value="NZ_FXUI01000010.1"/>
</dbReference>
<dbReference type="Gene3D" id="3.40.50.10540">
    <property type="entry name" value="Crotonobetainyl-coa:carnitine coa-transferase, domain 1"/>
    <property type="match status" value="1"/>
</dbReference>
<feature type="region of interest" description="Disordered" evidence="2">
    <location>
        <begin position="1"/>
        <end position="22"/>
    </location>
</feature>
<organism evidence="3 4">
    <name type="scientific">Novosphingobium panipatense</name>
    <dbReference type="NCBI Taxonomy" id="428991"/>
    <lineage>
        <taxon>Bacteria</taxon>
        <taxon>Pseudomonadati</taxon>
        <taxon>Pseudomonadota</taxon>
        <taxon>Alphaproteobacteria</taxon>
        <taxon>Sphingomonadales</taxon>
        <taxon>Sphingomonadaceae</taxon>
        <taxon>Novosphingobium</taxon>
    </lineage>
</organism>
<evidence type="ECO:0000313" key="4">
    <source>
        <dbReference type="Proteomes" id="UP001157910"/>
    </source>
</evidence>
<accession>A0ABY1QQM6</accession>
<keyword evidence="4" id="KW-1185">Reference proteome</keyword>
<dbReference type="Pfam" id="PF02515">
    <property type="entry name" value="CoA_transf_3"/>
    <property type="match status" value="1"/>
</dbReference>
<comment type="caution">
    <text evidence="3">The sequence shown here is derived from an EMBL/GenBank/DDBJ whole genome shotgun (WGS) entry which is preliminary data.</text>
</comment>
<dbReference type="SUPFAM" id="SSF89796">
    <property type="entry name" value="CoA-transferase family III (CaiB/BaiF)"/>
    <property type="match status" value="1"/>
</dbReference>
<dbReference type="InterPro" id="IPR044855">
    <property type="entry name" value="CoA-Trfase_III_dom3_sf"/>
</dbReference>
<evidence type="ECO:0000256" key="2">
    <source>
        <dbReference type="SAM" id="MobiDB-lite"/>
    </source>
</evidence>